<keyword evidence="3" id="KW-1185">Reference proteome</keyword>
<dbReference type="PANTHER" id="PTHR34194">
    <property type="entry name" value="F14J8.16 PROTEIN"/>
    <property type="match status" value="1"/>
</dbReference>
<reference evidence="2 3" key="1">
    <citation type="submission" date="2019-07" db="EMBL/GenBank/DDBJ databases">
        <title>De Novo Assembly of kiwifruit Actinidia rufa.</title>
        <authorList>
            <person name="Sugita-Konishi S."/>
            <person name="Sato K."/>
            <person name="Mori E."/>
            <person name="Abe Y."/>
            <person name="Kisaki G."/>
            <person name="Hamano K."/>
            <person name="Suezawa K."/>
            <person name="Otani M."/>
            <person name="Fukuda T."/>
            <person name="Manabe T."/>
            <person name="Gomi K."/>
            <person name="Tabuchi M."/>
            <person name="Akimitsu K."/>
            <person name="Kataoka I."/>
        </authorList>
    </citation>
    <scope>NUCLEOTIDE SEQUENCE [LARGE SCALE GENOMIC DNA]</scope>
    <source>
        <strain evidence="3">cv. Fuchu</strain>
    </source>
</reference>
<evidence type="ECO:0000313" key="3">
    <source>
        <dbReference type="Proteomes" id="UP000585474"/>
    </source>
</evidence>
<sequence length="389" mass="45048">MGLIIGDHFDCAYDEKLARQLKRRRHNIKESDINDSSHTLKRILEDNRLGKGMMDKEYVTFLNHLVEYFESRYSVRDDGDNGDDIDEGDDVDPDYKVFLQELREDGNSYVLKTVYNNMALSFKYESKVGLDDEHEPPTLRKSRRISDTEKREGAKKMRDLRSKDQMDTQKNMRYVASKGMMGSTESKKNGPSCQKPSPMGNEHETVADMIDGDYQIFLHGLKEEGAWYTFETKDGKKVTYEGPVVQNSSNSEVYATDNASDFNKGHYNPFETSRLFTSLMEEDEWQCIGNPSAGKSSVFRQKLMGKLREPYDQEEYTKLWEMINDRTPKDGRHRDLRGAASLKSYLKDECNPSYLEHYSGSTALFELQNCLTRINLENRLLQPHRMDSV</sequence>
<protein>
    <submittedName>
        <fullName evidence="2">Uncharacterized protein</fullName>
    </submittedName>
</protein>
<gene>
    <name evidence="2" type="ORF">Acr_21g0004300</name>
</gene>
<evidence type="ECO:0000256" key="1">
    <source>
        <dbReference type="SAM" id="MobiDB-lite"/>
    </source>
</evidence>
<dbReference type="Proteomes" id="UP000585474">
    <property type="component" value="Unassembled WGS sequence"/>
</dbReference>
<accession>A0A7J0GGH6</accession>
<dbReference type="EMBL" id="BJWL01000021">
    <property type="protein sequence ID" value="GFZ09831.1"/>
    <property type="molecule type" value="Genomic_DNA"/>
</dbReference>
<organism evidence="2 3">
    <name type="scientific">Actinidia rufa</name>
    <dbReference type="NCBI Taxonomy" id="165716"/>
    <lineage>
        <taxon>Eukaryota</taxon>
        <taxon>Viridiplantae</taxon>
        <taxon>Streptophyta</taxon>
        <taxon>Embryophyta</taxon>
        <taxon>Tracheophyta</taxon>
        <taxon>Spermatophyta</taxon>
        <taxon>Magnoliopsida</taxon>
        <taxon>eudicotyledons</taxon>
        <taxon>Gunneridae</taxon>
        <taxon>Pentapetalae</taxon>
        <taxon>asterids</taxon>
        <taxon>Ericales</taxon>
        <taxon>Actinidiaceae</taxon>
        <taxon>Actinidia</taxon>
    </lineage>
</organism>
<name>A0A7J0GGH6_9ERIC</name>
<feature type="region of interest" description="Disordered" evidence="1">
    <location>
        <begin position="129"/>
        <end position="166"/>
    </location>
</feature>
<evidence type="ECO:0000313" key="2">
    <source>
        <dbReference type="EMBL" id="GFZ09831.1"/>
    </source>
</evidence>
<proteinExistence type="predicted"/>
<comment type="caution">
    <text evidence="2">The sequence shown here is derived from an EMBL/GenBank/DDBJ whole genome shotgun (WGS) entry which is preliminary data.</text>
</comment>
<dbReference type="AlphaFoldDB" id="A0A7J0GGH6"/>
<dbReference type="OrthoDB" id="298344at2759"/>
<dbReference type="PANTHER" id="PTHR34194:SF2">
    <property type="entry name" value="F14J8.16 PROTEIN"/>
    <property type="match status" value="1"/>
</dbReference>